<protein>
    <submittedName>
        <fullName evidence="1">Uncharacterized protein</fullName>
    </submittedName>
</protein>
<accession>A0ABV0IXB1</accession>
<sequence>MKTILARIDNGIFKKARLAMRYLYRLYPILFQRETAQRRRFCLRRHGEAEVRRVFF</sequence>
<name>A0ABV0IXB1_9NEIS</name>
<comment type="caution">
    <text evidence="1">The sequence shown here is derived from an EMBL/GenBank/DDBJ whole genome shotgun (WGS) entry which is preliminary data.</text>
</comment>
<organism evidence="1 2">
    <name type="scientific">Chromobacterium phragmitis</name>
    <dbReference type="NCBI Taxonomy" id="2202141"/>
    <lineage>
        <taxon>Bacteria</taxon>
        <taxon>Pseudomonadati</taxon>
        <taxon>Pseudomonadota</taxon>
        <taxon>Betaproteobacteria</taxon>
        <taxon>Neisseriales</taxon>
        <taxon>Chromobacteriaceae</taxon>
        <taxon>Chromobacterium</taxon>
    </lineage>
</organism>
<dbReference type="RefSeq" id="WP_168191823.1">
    <property type="nucleotide sequence ID" value="NZ_CP029495.1"/>
</dbReference>
<reference evidence="1 2" key="1">
    <citation type="submission" date="2024-05" db="EMBL/GenBank/DDBJ databases">
        <authorList>
            <person name="De Oliveira J.P."/>
            <person name="Noriler S.A."/>
            <person name="De Oliveira A.G."/>
            <person name="Sipoli D.S."/>
        </authorList>
    </citation>
    <scope>NUCLEOTIDE SEQUENCE [LARGE SCALE GENOMIC DNA]</scope>
    <source>
        <strain evidence="1 2">LABIM192</strain>
    </source>
</reference>
<evidence type="ECO:0000313" key="1">
    <source>
        <dbReference type="EMBL" id="MEO9385894.1"/>
    </source>
</evidence>
<evidence type="ECO:0000313" key="2">
    <source>
        <dbReference type="Proteomes" id="UP001462502"/>
    </source>
</evidence>
<dbReference type="Proteomes" id="UP001462502">
    <property type="component" value="Unassembled WGS sequence"/>
</dbReference>
<gene>
    <name evidence="1" type="ORF">ABI908_17490</name>
</gene>
<dbReference type="EMBL" id="JBDXMI010000001">
    <property type="protein sequence ID" value="MEO9385894.1"/>
    <property type="molecule type" value="Genomic_DNA"/>
</dbReference>
<proteinExistence type="predicted"/>
<keyword evidence="2" id="KW-1185">Reference proteome</keyword>